<evidence type="ECO:0000313" key="3">
    <source>
        <dbReference type="Proteomes" id="UP001454036"/>
    </source>
</evidence>
<evidence type="ECO:0000313" key="2">
    <source>
        <dbReference type="EMBL" id="GAA0157296.1"/>
    </source>
</evidence>
<accession>A0AAV3Q2X3</accession>
<dbReference type="AlphaFoldDB" id="A0AAV3Q2X3"/>
<comment type="caution">
    <text evidence="2">The sequence shown here is derived from an EMBL/GenBank/DDBJ whole genome shotgun (WGS) entry which is preliminary data.</text>
</comment>
<dbReference type="Proteomes" id="UP001454036">
    <property type="component" value="Unassembled WGS sequence"/>
</dbReference>
<sequence>MTTRSEAQNEKDNAPKEQENLKRPVPHKEIVKVPFSKKEPEKTFRVGTMLNEDHKEGSMPLIREYKDIFAWGPENMSGIDTSVALHKLHVDSMYKPIKQKK</sequence>
<organism evidence="2 3">
    <name type="scientific">Lithospermum erythrorhizon</name>
    <name type="common">Purple gromwell</name>
    <name type="synonym">Lithospermum officinale var. erythrorhizon</name>
    <dbReference type="NCBI Taxonomy" id="34254"/>
    <lineage>
        <taxon>Eukaryota</taxon>
        <taxon>Viridiplantae</taxon>
        <taxon>Streptophyta</taxon>
        <taxon>Embryophyta</taxon>
        <taxon>Tracheophyta</taxon>
        <taxon>Spermatophyta</taxon>
        <taxon>Magnoliopsida</taxon>
        <taxon>eudicotyledons</taxon>
        <taxon>Gunneridae</taxon>
        <taxon>Pentapetalae</taxon>
        <taxon>asterids</taxon>
        <taxon>lamiids</taxon>
        <taxon>Boraginales</taxon>
        <taxon>Boraginaceae</taxon>
        <taxon>Boraginoideae</taxon>
        <taxon>Lithospermeae</taxon>
        <taxon>Lithospermum</taxon>
    </lineage>
</organism>
<feature type="region of interest" description="Disordered" evidence="1">
    <location>
        <begin position="1"/>
        <end position="28"/>
    </location>
</feature>
<proteinExistence type="predicted"/>
<evidence type="ECO:0000256" key="1">
    <source>
        <dbReference type="SAM" id="MobiDB-lite"/>
    </source>
</evidence>
<name>A0AAV3Q2X3_LITER</name>
<keyword evidence="3" id="KW-1185">Reference proteome</keyword>
<reference evidence="2 3" key="1">
    <citation type="submission" date="2024-01" db="EMBL/GenBank/DDBJ databases">
        <title>The complete chloroplast genome sequence of Lithospermum erythrorhizon: insights into the phylogenetic relationship among Boraginaceae species and the maternal lineages of purple gromwells.</title>
        <authorList>
            <person name="Okada T."/>
            <person name="Watanabe K."/>
        </authorList>
    </citation>
    <scope>NUCLEOTIDE SEQUENCE [LARGE SCALE GENOMIC DNA]</scope>
</reference>
<feature type="compositionally biased region" description="Basic and acidic residues" evidence="1">
    <location>
        <begin position="7"/>
        <end position="28"/>
    </location>
</feature>
<dbReference type="EMBL" id="BAABME010003075">
    <property type="protein sequence ID" value="GAA0157296.1"/>
    <property type="molecule type" value="Genomic_DNA"/>
</dbReference>
<gene>
    <name evidence="2" type="ORF">LIER_14598</name>
</gene>
<protein>
    <submittedName>
        <fullName evidence="2">Uncharacterized protein</fullName>
    </submittedName>
</protein>